<dbReference type="InParanoid" id="A0A2H3EMW6"/>
<reference evidence="2" key="1">
    <citation type="journal article" date="2017" name="Nat. Ecol. Evol.">
        <title>Genome expansion and lineage-specific genetic innovations in the forest pathogenic fungi Armillaria.</title>
        <authorList>
            <person name="Sipos G."/>
            <person name="Prasanna A.N."/>
            <person name="Walter M.C."/>
            <person name="O'Connor E."/>
            <person name="Balint B."/>
            <person name="Krizsan K."/>
            <person name="Kiss B."/>
            <person name="Hess J."/>
            <person name="Varga T."/>
            <person name="Slot J."/>
            <person name="Riley R."/>
            <person name="Boka B."/>
            <person name="Rigling D."/>
            <person name="Barry K."/>
            <person name="Lee J."/>
            <person name="Mihaltcheva S."/>
            <person name="LaButti K."/>
            <person name="Lipzen A."/>
            <person name="Waldron R."/>
            <person name="Moloney N.M."/>
            <person name="Sperisen C."/>
            <person name="Kredics L."/>
            <person name="Vagvoelgyi C."/>
            <person name="Patrignani A."/>
            <person name="Fitzpatrick D."/>
            <person name="Nagy I."/>
            <person name="Doyle S."/>
            <person name="Anderson J.B."/>
            <person name="Grigoriev I.V."/>
            <person name="Gueldener U."/>
            <person name="Muensterkoetter M."/>
            <person name="Nagy L.G."/>
        </authorList>
    </citation>
    <scope>NUCLEOTIDE SEQUENCE [LARGE SCALE GENOMIC DNA]</scope>
    <source>
        <strain evidence="2">Ar21-2</strain>
    </source>
</reference>
<sequence length="415" mass="45978">MGIAKSAHKYGYADPKIIFSDDPIKDKKLASTAFPSLSMNLTPIVAAHGLGSFTLLTALQILFLYTTELIESALSPLMELLNKDTSTSLCLSLDAEWNVSCTKGVSIIQLALHLDSSPIFIIPDHSPSIAETEPISLSNSFIHDPSGDASDSDTSDVLSSGIHLEHEEDADSNIVEIQRLAASKGHPKGKKRSWQSYTTELPSDSSFDFDAFLEKLCKIIDSPPDSHSEYQHIKKDIFHAFHMIPLPINHGLRLLFLCALHDHLMRWDPVMQKCLDGICRKMFNLTFEEMLAQRPRFIAARCPCHAPSPSILVPALKFIFDTFGNATDAKTGTPLFNKKAWEKANAVLELAHEGYLSDMDGVILYEKSKVDQFGIQKWTCLHGTNKVEGGSHGDIYCKFGALHGMILQDILTKNH</sequence>
<organism evidence="1 2">
    <name type="scientific">Armillaria gallica</name>
    <name type="common">Bulbous honey fungus</name>
    <name type="synonym">Armillaria bulbosa</name>
    <dbReference type="NCBI Taxonomy" id="47427"/>
    <lineage>
        <taxon>Eukaryota</taxon>
        <taxon>Fungi</taxon>
        <taxon>Dikarya</taxon>
        <taxon>Basidiomycota</taxon>
        <taxon>Agaricomycotina</taxon>
        <taxon>Agaricomycetes</taxon>
        <taxon>Agaricomycetidae</taxon>
        <taxon>Agaricales</taxon>
        <taxon>Marasmiineae</taxon>
        <taxon>Physalacriaceae</taxon>
        <taxon>Armillaria</taxon>
    </lineage>
</organism>
<dbReference type="EMBL" id="KZ293644">
    <property type="protein sequence ID" value="PBL04493.1"/>
    <property type="molecule type" value="Genomic_DNA"/>
</dbReference>
<protein>
    <submittedName>
        <fullName evidence="1">Uncharacterized protein</fullName>
    </submittedName>
</protein>
<accession>A0A2H3EMW6</accession>
<dbReference type="Proteomes" id="UP000217790">
    <property type="component" value="Unassembled WGS sequence"/>
</dbReference>
<evidence type="ECO:0000313" key="2">
    <source>
        <dbReference type="Proteomes" id="UP000217790"/>
    </source>
</evidence>
<gene>
    <name evidence="1" type="ORF">ARMGADRAFT_1070940</name>
</gene>
<name>A0A2H3EMW6_ARMGA</name>
<proteinExistence type="predicted"/>
<evidence type="ECO:0000313" key="1">
    <source>
        <dbReference type="EMBL" id="PBL04493.1"/>
    </source>
</evidence>
<dbReference type="OrthoDB" id="1920326at2759"/>
<dbReference type="STRING" id="47427.A0A2H3EMW6"/>
<keyword evidence="2" id="KW-1185">Reference proteome</keyword>
<dbReference type="AlphaFoldDB" id="A0A2H3EMW6"/>